<organism evidence="11 12">
    <name type="scientific">Pneumocystis jirovecii (strain RU7)</name>
    <name type="common">Human pneumocystis pneumonia agent</name>
    <dbReference type="NCBI Taxonomy" id="1408657"/>
    <lineage>
        <taxon>Eukaryota</taxon>
        <taxon>Fungi</taxon>
        <taxon>Dikarya</taxon>
        <taxon>Ascomycota</taxon>
        <taxon>Taphrinomycotina</taxon>
        <taxon>Pneumocystomycetes</taxon>
        <taxon>Pneumocystaceae</taxon>
        <taxon>Pneumocystis</taxon>
    </lineage>
</organism>
<dbReference type="Gene3D" id="2.30.30.190">
    <property type="entry name" value="CAP Gly-rich-like domain"/>
    <property type="match status" value="1"/>
</dbReference>
<dbReference type="SMART" id="SM01052">
    <property type="entry name" value="CAP_GLY"/>
    <property type="match status" value="1"/>
</dbReference>
<keyword evidence="12" id="KW-1185">Reference proteome</keyword>
<feature type="compositionally biased region" description="Acidic residues" evidence="9">
    <location>
        <begin position="339"/>
        <end position="353"/>
    </location>
</feature>
<protein>
    <recommendedName>
        <fullName evidence="10">CAP-Gly domain-containing protein</fullName>
    </recommendedName>
</protein>
<evidence type="ECO:0000313" key="12">
    <source>
        <dbReference type="Proteomes" id="UP000053447"/>
    </source>
</evidence>
<dbReference type="GeneID" id="28941981"/>
<dbReference type="OrthoDB" id="2130750at2759"/>
<comment type="similarity">
    <text evidence="2">Belongs to the dynactin 150 kDa subunit family.</text>
</comment>
<keyword evidence="3" id="KW-0963">Cytoplasm</keyword>
<evidence type="ECO:0000256" key="9">
    <source>
        <dbReference type="SAM" id="MobiDB-lite"/>
    </source>
</evidence>
<feature type="coiled-coil region" evidence="8">
    <location>
        <begin position="967"/>
        <end position="1015"/>
    </location>
</feature>
<keyword evidence="7" id="KW-0206">Cytoskeleton</keyword>
<dbReference type="Pfam" id="PF01302">
    <property type="entry name" value="CAP_GLY"/>
    <property type="match status" value="1"/>
</dbReference>
<evidence type="ECO:0000256" key="1">
    <source>
        <dbReference type="ARBA" id="ARBA00004245"/>
    </source>
</evidence>
<keyword evidence="4" id="KW-0493">Microtubule</keyword>
<dbReference type="AlphaFoldDB" id="A0A0W4ZDU5"/>
<dbReference type="InterPro" id="IPR000938">
    <property type="entry name" value="CAP-Gly_domain"/>
</dbReference>
<dbReference type="PANTHER" id="PTHR18916:SF85">
    <property type="entry name" value="TUBULIN-FOLDING COFACTOR B"/>
    <property type="match status" value="1"/>
</dbReference>
<reference evidence="12" key="1">
    <citation type="journal article" date="2016" name="Nat. Commun.">
        <title>Genome analysis of three Pneumocystis species reveals adaptation mechanisms to life exclusively in mammalian hosts.</title>
        <authorList>
            <person name="Ma L."/>
            <person name="Chen Z."/>
            <person name="Huang D.W."/>
            <person name="Kutty G."/>
            <person name="Ishihara M."/>
            <person name="Wang H."/>
            <person name="Abouelleil A."/>
            <person name="Bishop L."/>
            <person name="Davey E."/>
            <person name="Deng R."/>
            <person name="Deng X."/>
            <person name="Fan L."/>
            <person name="Fantoni G."/>
            <person name="Fitzgerald M."/>
            <person name="Gogineni E."/>
            <person name="Goldberg J.M."/>
            <person name="Handley G."/>
            <person name="Hu X."/>
            <person name="Huber C."/>
            <person name="Jiao X."/>
            <person name="Jones K."/>
            <person name="Levin J.Z."/>
            <person name="Liu Y."/>
            <person name="Macdonald P."/>
            <person name="Melnikov A."/>
            <person name="Raley C."/>
            <person name="Sassi M."/>
            <person name="Sherman B.T."/>
            <person name="Song X."/>
            <person name="Sykes S."/>
            <person name="Tran B."/>
            <person name="Walsh L."/>
            <person name="Xia Y."/>
            <person name="Yang J."/>
            <person name="Young S."/>
            <person name="Zeng Q."/>
            <person name="Zheng X."/>
            <person name="Stephens R."/>
            <person name="Nusbaum C."/>
            <person name="Birren B.W."/>
            <person name="Azadi P."/>
            <person name="Lempicki R.A."/>
            <person name="Cuomo C.A."/>
            <person name="Kovacs J.A."/>
        </authorList>
    </citation>
    <scope>NUCLEOTIDE SEQUENCE [LARGE SCALE GENOMIC DNA]</scope>
    <source>
        <strain evidence="12">RU7</strain>
    </source>
</reference>
<keyword evidence="6 8" id="KW-0175">Coiled coil</keyword>
<dbReference type="SUPFAM" id="SSF74924">
    <property type="entry name" value="Cap-Gly domain"/>
    <property type="match status" value="1"/>
</dbReference>
<dbReference type="EMBL" id="LFWA01000017">
    <property type="protein sequence ID" value="KTW26546.1"/>
    <property type="molecule type" value="Genomic_DNA"/>
</dbReference>
<evidence type="ECO:0000313" key="11">
    <source>
        <dbReference type="EMBL" id="KTW26546.1"/>
    </source>
</evidence>
<dbReference type="GO" id="GO:0005819">
    <property type="term" value="C:spindle"/>
    <property type="evidence" value="ECO:0007669"/>
    <property type="project" value="UniProtKB-SubCell"/>
</dbReference>
<evidence type="ECO:0000256" key="6">
    <source>
        <dbReference type="ARBA" id="ARBA00023054"/>
    </source>
</evidence>
<comment type="caution">
    <text evidence="11">The sequence shown here is derived from an EMBL/GenBank/DDBJ whole genome shotgun (WGS) entry which is preliminary data.</text>
</comment>
<dbReference type="GO" id="GO:0005874">
    <property type="term" value="C:microtubule"/>
    <property type="evidence" value="ECO:0007669"/>
    <property type="project" value="UniProtKB-KW"/>
</dbReference>
<keyword evidence="5" id="KW-0243">Dynein</keyword>
<proteinExistence type="inferred from homology"/>
<dbReference type="Pfam" id="PF12455">
    <property type="entry name" value="Dynactin"/>
    <property type="match status" value="1"/>
</dbReference>
<dbReference type="PANTHER" id="PTHR18916">
    <property type="entry name" value="DYNACTIN 1-RELATED MICROTUBULE-BINDING"/>
    <property type="match status" value="1"/>
</dbReference>
<feature type="coiled-coil region" evidence="8">
    <location>
        <begin position="915"/>
        <end position="942"/>
    </location>
</feature>
<dbReference type="VEuPathDB" id="FungiDB:T551_03463"/>
<dbReference type="GO" id="GO:0051301">
    <property type="term" value="P:cell division"/>
    <property type="evidence" value="ECO:0007669"/>
    <property type="project" value="UniProtKB-KW"/>
</dbReference>
<comment type="subcellular location">
    <subcellularLocation>
        <location evidence="1">Cytoplasm</location>
        <location evidence="1">Cytoskeleton</location>
    </subcellularLocation>
</comment>
<evidence type="ECO:0000256" key="7">
    <source>
        <dbReference type="ARBA" id="ARBA00023212"/>
    </source>
</evidence>
<evidence type="ECO:0000256" key="3">
    <source>
        <dbReference type="ARBA" id="ARBA00022490"/>
    </source>
</evidence>
<sequence>MVSVNDRVYIGKVQGTVRFVGLTHFSSGFWVGVELDTPTGKNDGSVQGERYFECKKNYGVFVRPYVVKSVAQEDEQEYFDNKDEAHEMKRSTVSSPQKMDVFKSPRGIAPISRIPCIQSSKIQQRPLNTKSSFEMLIASRNVKTPDSLSEVSTIVSRAATPIHGSPIKYADLEGNLEKTKEDTKDVDDIRKKDKERTVLDSLEDEKASAQFYLAKFEANEANSVDELKKKLKILDTKRAEDKNKIKQLEDQLQEKEFLEKAKNKLQIKVVSMQDEIRNLKSLLRNIENEKEELEMKLIETSELLETTAIDKEMAEEKIEFLNFKLDSFEKETQKNSVQEDSENISDEKQNEDEGSLKEQNNLLKDALIKLHTITNTQEVEFKNKIKHYELEVDGLKKYKTQYEILKEKLKETEDLIDDLKQQADISSAAEEMLEELTEKNISLKEKIDQMNITIQDLESLKELNDELEENRLENERQMREELEYKDFIIRENMNKLDQLKKTNSEYESIIIRFKELVGKLQSEIETLKLENQNTKTESTELNIWTKEVMSLNLKLKSSSVKSQSEKIESELEKLKGLDALEKLKIMKLFFPESYSSQDSPIMIYFKCKRIAMKSVLLYDIINEKISYNMIIKNNVLEINSFLEEIEINRKLTCLSAIANNFTHFMSACTLSDFETISSAFSKLDLLENTLDIEISNLRKDNYSEKKVLGAIEESILLFGNLSDIYIKSFDGEFMSKFEIELSFSLNYIENFLKQESILQNILQSDFMKQIIREDDINISRLMKQFETITYQVQKNKVILNKFLKIIDSLKENSLSIKESLVFEFFNVKTMANFIDDTMRKNLMYLNDILNKYSERTEIFLSREDIESNLNFDNIFNNVASITSILLKLEKDIENPSNLFQSPQIISPWNLYSDEIKLISQRKNELEQRLKNLQDKINQYVIDIRLKDKIIEEVNIKTQLLNKRTADIKQHSETIKMLETRLNESLLKEKQYDETIENLNTKIKSMEKIINKFENNKNFSGINFEENYIINSQLFQNKVQEFSNEIEFLNNSVLYLAEEVKLISNHKIIFDSSWLSESLLKSNDELSIKRKRRAAEVRVLLKSLRAFSSRTSVIKLSSKKNGWTSEMNTPRYKHLKQQEEYLSLCAKRDSLVSFYSPALRKLFYNSTKTPLIHCTVQIPSYGLSNSQQNNTSFQNIEINHFKELERIHYSVLRPLQVR</sequence>
<name>A0A0W4ZDU5_PNEJ7</name>
<gene>
    <name evidence="11" type="ORF">T551_03463</name>
</gene>
<dbReference type="Proteomes" id="UP000053447">
    <property type="component" value="Unassembled WGS sequence"/>
</dbReference>
<feature type="region of interest" description="Disordered" evidence="9">
    <location>
        <begin position="332"/>
        <end position="355"/>
    </location>
</feature>
<evidence type="ECO:0000256" key="2">
    <source>
        <dbReference type="ARBA" id="ARBA00011010"/>
    </source>
</evidence>
<dbReference type="RefSeq" id="XP_018228075.1">
    <property type="nucleotide sequence ID" value="XM_018375726.1"/>
</dbReference>
<feature type="coiled-coil region" evidence="8">
    <location>
        <begin position="395"/>
        <end position="537"/>
    </location>
</feature>
<dbReference type="InterPro" id="IPR036859">
    <property type="entry name" value="CAP-Gly_dom_sf"/>
</dbReference>
<dbReference type="PROSITE" id="PS00845">
    <property type="entry name" value="CAP_GLY_1"/>
    <property type="match status" value="1"/>
</dbReference>
<dbReference type="InterPro" id="IPR022157">
    <property type="entry name" value="Dynactin"/>
</dbReference>
<evidence type="ECO:0000256" key="8">
    <source>
        <dbReference type="SAM" id="Coils"/>
    </source>
</evidence>
<accession>A0A0W4ZDU5</accession>
<dbReference type="eggNOG" id="KOG0971">
    <property type="taxonomic scope" value="Eukaryota"/>
</dbReference>
<evidence type="ECO:0000259" key="10">
    <source>
        <dbReference type="PROSITE" id="PS50245"/>
    </source>
</evidence>
<dbReference type="PROSITE" id="PS50245">
    <property type="entry name" value="CAP_GLY_2"/>
    <property type="match status" value="1"/>
</dbReference>
<dbReference type="GO" id="GO:0005814">
    <property type="term" value="C:centriole"/>
    <property type="evidence" value="ECO:0007669"/>
    <property type="project" value="UniProtKB-SubCell"/>
</dbReference>
<dbReference type="STRING" id="1408657.A0A0W4ZDU5"/>
<feature type="domain" description="CAP-Gly" evidence="10">
    <location>
        <begin position="21"/>
        <end position="63"/>
    </location>
</feature>
<evidence type="ECO:0000256" key="4">
    <source>
        <dbReference type="ARBA" id="ARBA00022701"/>
    </source>
</evidence>
<dbReference type="GO" id="GO:0030286">
    <property type="term" value="C:dynein complex"/>
    <property type="evidence" value="ECO:0007669"/>
    <property type="project" value="UniProtKB-KW"/>
</dbReference>
<feature type="coiled-coil region" evidence="8">
    <location>
        <begin position="199"/>
        <end position="331"/>
    </location>
</feature>
<evidence type="ECO:0000256" key="5">
    <source>
        <dbReference type="ARBA" id="ARBA00023017"/>
    </source>
</evidence>